<dbReference type="SUPFAM" id="SSF53756">
    <property type="entry name" value="UDP-Glycosyltransferase/glycogen phosphorylase"/>
    <property type="match status" value="1"/>
</dbReference>
<dbReference type="CDD" id="cd03811">
    <property type="entry name" value="GT4_GT28_WabH-like"/>
    <property type="match status" value="1"/>
</dbReference>
<reference evidence="2 3" key="1">
    <citation type="submission" date="2016-10" db="EMBL/GenBank/DDBJ databases">
        <authorList>
            <person name="de Groot N.N."/>
        </authorList>
    </citation>
    <scope>NUCLEOTIDE SEQUENCE [LARGE SCALE GENOMIC DNA]</scope>
    <source>
        <strain evidence="2 3">DSM 7343</strain>
    </source>
</reference>
<dbReference type="EMBL" id="FNQN01000003">
    <property type="protein sequence ID" value="SEA10526.1"/>
    <property type="molecule type" value="Genomic_DNA"/>
</dbReference>
<dbReference type="Pfam" id="PF00534">
    <property type="entry name" value="Glycos_transf_1"/>
    <property type="match status" value="1"/>
</dbReference>
<feature type="domain" description="Glycosyl transferase family 1" evidence="1">
    <location>
        <begin position="163"/>
        <end position="316"/>
    </location>
</feature>
<accession>A0A1H3YG80</accession>
<dbReference type="Proteomes" id="UP000199409">
    <property type="component" value="Unassembled WGS sequence"/>
</dbReference>
<sequence length="350" mass="39577">MKLMQILLSQSEAGAETYFEKVAYAFSKDDSIQQRLVIEAQVSREKRLEKAGVDYRTLPMDKFGKIFLYNNFLKRYVSDFDPDLIVTWVNRASRKCPKSSAIVVGRLGGYYDINNYRKCDHLIVNTPDLVRHVVANGWSQDHVSMISNFGELPESLDLLEPIPSIPEGSRVLLTLGRLHVKKGQDILIKALPKIPNTTLLIAGDGELKDELISLARSAGVLDRVFFLGLRKDIRHLFDLADVCVFPSRFEPLGNVILEAWATKTPLVAAASQGPSWLVEHEKDGLLFEIDNVEQCAKQVNRVLNDRCLAAKIVEQGVQKFEMRFSMNVIINQYRQLFDQLINEKGKAGLK</sequence>
<proteinExistence type="predicted"/>
<evidence type="ECO:0000313" key="2">
    <source>
        <dbReference type="EMBL" id="SEA10526.1"/>
    </source>
</evidence>
<evidence type="ECO:0000313" key="3">
    <source>
        <dbReference type="Proteomes" id="UP000199409"/>
    </source>
</evidence>
<dbReference type="RefSeq" id="WP_092345784.1">
    <property type="nucleotide sequence ID" value="NZ_FNQN01000003.1"/>
</dbReference>
<protein>
    <submittedName>
        <fullName evidence="2">Glycosyltransferase involved in cell wall bisynthesis</fullName>
    </submittedName>
</protein>
<dbReference type="Gene3D" id="3.40.50.2000">
    <property type="entry name" value="Glycogen Phosphorylase B"/>
    <property type="match status" value="2"/>
</dbReference>
<dbReference type="AlphaFoldDB" id="A0A1H3YG80"/>
<name>A0A1H3YG80_9BACT</name>
<dbReference type="GO" id="GO:0016757">
    <property type="term" value="F:glycosyltransferase activity"/>
    <property type="evidence" value="ECO:0007669"/>
    <property type="project" value="InterPro"/>
</dbReference>
<dbReference type="OrthoDB" id="9767517at2"/>
<keyword evidence="3" id="KW-1185">Reference proteome</keyword>
<gene>
    <name evidence="2" type="ORF">SAMN05660420_01226</name>
</gene>
<organism evidence="2 3">
    <name type="scientific">Desulfuromusa kysingii</name>
    <dbReference type="NCBI Taxonomy" id="37625"/>
    <lineage>
        <taxon>Bacteria</taxon>
        <taxon>Pseudomonadati</taxon>
        <taxon>Thermodesulfobacteriota</taxon>
        <taxon>Desulfuromonadia</taxon>
        <taxon>Desulfuromonadales</taxon>
        <taxon>Geopsychrobacteraceae</taxon>
        <taxon>Desulfuromusa</taxon>
    </lineage>
</organism>
<dbReference type="STRING" id="37625.SAMN05660420_01226"/>
<dbReference type="InterPro" id="IPR001296">
    <property type="entry name" value="Glyco_trans_1"/>
</dbReference>
<evidence type="ECO:0000259" key="1">
    <source>
        <dbReference type="Pfam" id="PF00534"/>
    </source>
</evidence>
<dbReference type="PANTHER" id="PTHR12526">
    <property type="entry name" value="GLYCOSYLTRANSFERASE"/>
    <property type="match status" value="1"/>
</dbReference>
<keyword evidence="2" id="KW-0808">Transferase</keyword>